<dbReference type="Proteomes" id="UP000005050">
    <property type="component" value="Unassembled WGS sequence"/>
</dbReference>
<evidence type="ECO:0000313" key="2">
    <source>
        <dbReference type="Proteomes" id="UP000005050"/>
    </source>
</evidence>
<organism evidence="1 2">
    <name type="scientific">Pantoea stewartii subsp. stewartii DC283</name>
    <dbReference type="NCBI Taxonomy" id="660596"/>
    <lineage>
        <taxon>Bacteria</taxon>
        <taxon>Pseudomonadati</taxon>
        <taxon>Pseudomonadota</taxon>
        <taxon>Gammaproteobacteria</taxon>
        <taxon>Enterobacterales</taxon>
        <taxon>Erwiniaceae</taxon>
        <taxon>Pantoea</taxon>
    </lineage>
</organism>
<proteinExistence type="predicted"/>
<accession>H3RKD3</accession>
<comment type="caution">
    <text evidence="1">The sequence shown here is derived from an EMBL/GenBank/DDBJ whole genome shotgun (WGS) entry which is preliminary data.</text>
</comment>
<reference evidence="1 2" key="1">
    <citation type="journal article" date="2012" name="Mol. Microbiol.">
        <title>The genetic and structural basis of two distinct terminal side branch residues in stewartan and amylovoran exopolysaccharides and their potential role in host adaptation.</title>
        <authorList>
            <person name="Wang X."/>
            <person name="Yang F."/>
            <person name="von Bodman S.B."/>
        </authorList>
    </citation>
    <scope>NUCLEOTIDE SEQUENCE [LARGE SCALE GENOMIC DNA]</scope>
    <source>
        <strain evidence="1 2">DC283</strain>
    </source>
</reference>
<dbReference type="AlphaFoldDB" id="H3RKD3"/>
<name>H3RKD3_PANSE</name>
<dbReference type="EMBL" id="AHIE01000038">
    <property type="protein sequence ID" value="EHT98174.1"/>
    <property type="molecule type" value="Genomic_DNA"/>
</dbReference>
<dbReference type="PATRIC" id="fig|660596.6.peg.4835"/>
<evidence type="ECO:0000313" key="1">
    <source>
        <dbReference type="EMBL" id="EHT98174.1"/>
    </source>
</evidence>
<sequence length="37" mass="4323">MQAVNWPARVILKMVETIFMPVKRDSCPFVQNKKITC</sequence>
<gene>
    <name evidence="1" type="ORF">CKS_3119</name>
</gene>
<protein>
    <submittedName>
        <fullName evidence="1">Uncharacterized protein</fullName>
    </submittedName>
</protein>